<gene>
    <name evidence="2" type="ORF">R1flu_003123</name>
</gene>
<keyword evidence="3" id="KW-1185">Reference proteome</keyword>
<feature type="region of interest" description="Disordered" evidence="1">
    <location>
        <begin position="1"/>
        <end position="37"/>
    </location>
</feature>
<organism evidence="2 3">
    <name type="scientific">Riccia fluitans</name>
    <dbReference type="NCBI Taxonomy" id="41844"/>
    <lineage>
        <taxon>Eukaryota</taxon>
        <taxon>Viridiplantae</taxon>
        <taxon>Streptophyta</taxon>
        <taxon>Embryophyta</taxon>
        <taxon>Marchantiophyta</taxon>
        <taxon>Marchantiopsida</taxon>
        <taxon>Marchantiidae</taxon>
        <taxon>Marchantiales</taxon>
        <taxon>Ricciaceae</taxon>
        <taxon>Riccia</taxon>
    </lineage>
</organism>
<dbReference type="EMBL" id="JBHFFA010000006">
    <property type="protein sequence ID" value="KAL2622918.1"/>
    <property type="molecule type" value="Genomic_DNA"/>
</dbReference>
<evidence type="ECO:0000313" key="3">
    <source>
        <dbReference type="Proteomes" id="UP001605036"/>
    </source>
</evidence>
<sequence>MAFSAPRTTGNISTANIDSRPLLQTDAMDADAKGSEVDHGHEWPWYIKWFRRLVGGHAERRAVAAVETEQHKSSASAGATSVPKALKRVVAAVETEQHKSTASAGATSVPKALKHFSSGRQWLQGI</sequence>
<protein>
    <submittedName>
        <fullName evidence="2">Uncharacterized protein</fullName>
    </submittedName>
</protein>
<comment type="caution">
    <text evidence="2">The sequence shown here is derived from an EMBL/GenBank/DDBJ whole genome shotgun (WGS) entry which is preliminary data.</text>
</comment>
<proteinExistence type="predicted"/>
<reference evidence="2 3" key="1">
    <citation type="submission" date="2024-09" db="EMBL/GenBank/DDBJ databases">
        <title>Chromosome-scale assembly of Riccia fluitans.</title>
        <authorList>
            <person name="Paukszto L."/>
            <person name="Sawicki J."/>
            <person name="Karawczyk K."/>
            <person name="Piernik-Szablinska J."/>
            <person name="Szczecinska M."/>
            <person name="Mazdziarz M."/>
        </authorList>
    </citation>
    <scope>NUCLEOTIDE SEQUENCE [LARGE SCALE GENOMIC DNA]</scope>
    <source>
        <strain evidence="2">Rf_01</strain>
        <tissue evidence="2">Aerial parts of the thallus</tissue>
    </source>
</reference>
<evidence type="ECO:0000256" key="1">
    <source>
        <dbReference type="SAM" id="MobiDB-lite"/>
    </source>
</evidence>
<feature type="compositionally biased region" description="Polar residues" evidence="1">
    <location>
        <begin position="1"/>
        <end position="17"/>
    </location>
</feature>
<name>A0ABD1Y833_9MARC</name>
<accession>A0ABD1Y833</accession>
<dbReference type="AlphaFoldDB" id="A0ABD1Y833"/>
<evidence type="ECO:0000313" key="2">
    <source>
        <dbReference type="EMBL" id="KAL2622918.1"/>
    </source>
</evidence>
<dbReference type="Proteomes" id="UP001605036">
    <property type="component" value="Unassembled WGS sequence"/>
</dbReference>